<dbReference type="Proteomes" id="UP001165685">
    <property type="component" value="Unassembled WGS sequence"/>
</dbReference>
<evidence type="ECO:0000313" key="2">
    <source>
        <dbReference type="Proteomes" id="UP001165685"/>
    </source>
</evidence>
<dbReference type="InterPro" id="IPR029475">
    <property type="entry name" value="DUF6807"/>
</dbReference>
<keyword evidence="2" id="KW-1185">Reference proteome</keyword>
<dbReference type="EMBL" id="JAQFWP010000007">
    <property type="protein sequence ID" value="MDA2804048.1"/>
    <property type="molecule type" value="Genomic_DNA"/>
</dbReference>
<proteinExistence type="predicted"/>
<evidence type="ECO:0000313" key="1">
    <source>
        <dbReference type="EMBL" id="MDA2804048.1"/>
    </source>
</evidence>
<sequence>MPEQPKAARDGGALSVTAAGTEIARYVLDPGAPAAEAPKPYLHPLRTLGGAPVTAVRPWDHRWHKGLQMTWSHVSGQNFWGGPTYVHGQGYVRLDNLGTIAHERFEELGGGEGGAVFTEHLSWTASTGRRWLAEERTHRFHGVDTRRGTWALDFATSLTNVRDTALELGSPTTHGRPAAGYTGLFWRGPRAWTGCSVYSEAGDRGDAVMGTRSEWVAFAGRHDEVDGGATVLAFAGTTSGAVPIRWFARSEAFPAFCPSPAFDEPLFLEPGEALRLWHRIVVADRECTAEEAHRLAEEYAP</sequence>
<protein>
    <submittedName>
        <fullName evidence="1">PmoA family protein</fullName>
    </submittedName>
</protein>
<gene>
    <name evidence="1" type="ORF">O4U47_05955</name>
</gene>
<dbReference type="Pfam" id="PF14100">
    <property type="entry name" value="DUF6807"/>
    <property type="match status" value="1"/>
</dbReference>
<name>A0ABT4TH55_9ACTN</name>
<accession>A0ABT4TH55</accession>
<organism evidence="1 2">
    <name type="scientific">Nocardiopsis suaedae</name>
    <dbReference type="NCBI Taxonomy" id="3018444"/>
    <lineage>
        <taxon>Bacteria</taxon>
        <taxon>Bacillati</taxon>
        <taxon>Actinomycetota</taxon>
        <taxon>Actinomycetes</taxon>
        <taxon>Streptosporangiales</taxon>
        <taxon>Nocardiopsidaceae</taxon>
        <taxon>Nocardiopsis</taxon>
    </lineage>
</organism>
<comment type="caution">
    <text evidence="1">The sequence shown here is derived from an EMBL/GenBank/DDBJ whole genome shotgun (WGS) entry which is preliminary data.</text>
</comment>
<dbReference type="RefSeq" id="WP_270676535.1">
    <property type="nucleotide sequence ID" value="NZ_JAQFWP010000007.1"/>
</dbReference>
<reference evidence="1" key="1">
    <citation type="submission" date="2023-01" db="EMBL/GenBank/DDBJ databases">
        <title>Draft genome sequence of Nocardiopsis sp. LSu2-4 isolated from halophytes.</title>
        <authorList>
            <person name="Duangmal K."/>
            <person name="Chantavorakit T."/>
        </authorList>
    </citation>
    <scope>NUCLEOTIDE SEQUENCE</scope>
    <source>
        <strain evidence="1">LSu2-4</strain>
    </source>
</reference>